<dbReference type="GO" id="GO:0008887">
    <property type="term" value="F:glycerate kinase activity"/>
    <property type="evidence" value="ECO:0007669"/>
    <property type="project" value="UniProtKB-UniRule"/>
</dbReference>
<dbReference type="Gene3D" id="3.40.50.10350">
    <property type="entry name" value="Glycerate kinase, domain 1"/>
    <property type="match status" value="1"/>
</dbReference>
<dbReference type="Gene3D" id="3.90.1510.10">
    <property type="entry name" value="Glycerate kinase, domain 2"/>
    <property type="match status" value="1"/>
</dbReference>
<comment type="caution">
    <text evidence="5">The sequence shown here is derived from an EMBL/GenBank/DDBJ whole genome shotgun (WGS) entry which is preliminary data.</text>
</comment>
<dbReference type="InterPro" id="IPR018197">
    <property type="entry name" value="Glycerate_kinase_RE-like"/>
</dbReference>
<dbReference type="SUPFAM" id="SSF110738">
    <property type="entry name" value="Glycerate kinase I"/>
    <property type="match status" value="1"/>
</dbReference>
<proteinExistence type="inferred from homology"/>
<dbReference type="PANTHER" id="PTHR21599:SF0">
    <property type="entry name" value="GLYCERATE KINASE"/>
    <property type="match status" value="1"/>
</dbReference>
<dbReference type="Proteomes" id="UP000245080">
    <property type="component" value="Unassembled WGS sequence"/>
</dbReference>
<dbReference type="AlphaFoldDB" id="A0A2V1N1L5"/>
<evidence type="ECO:0000256" key="3">
    <source>
        <dbReference type="ARBA" id="ARBA00022777"/>
    </source>
</evidence>
<keyword evidence="2 4" id="KW-0808">Transferase</keyword>
<dbReference type="NCBIfam" id="TIGR00045">
    <property type="entry name" value="glycerate kinase"/>
    <property type="match status" value="1"/>
</dbReference>
<evidence type="ECO:0000313" key="6">
    <source>
        <dbReference type="Proteomes" id="UP000245080"/>
    </source>
</evidence>
<evidence type="ECO:0000256" key="1">
    <source>
        <dbReference type="ARBA" id="ARBA00006284"/>
    </source>
</evidence>
<comment type="similarity">
    <text evidence="1 4">Belongs to the glycerate kinase type-1 family.</text>
</comment>
<protein>
    <submittedName>
        <fullName evidence="5">Glycerate 2-kinase</fullName>
    </submittedName>
</protein>
<sequence length="385" mass="39614">MKFVLAPDSFKGSLTAKEATLAMKRGIQTVYPDAEIEMIPMADGGEGTVQSLVDATHGQLLTATVTNPLGHPTLATYGLLGDGHTAVIEMAAASGIQYIDDETANPLVTTTYGTGELMRAAMDQGATQLILGLGGSATNDGGAGMAQALGVQLLKADGTEVAVGGGNLSELVRIDASRRDPRLDKVEVIMASDVTNPLTGNTGASVVFGPQKGATPDQVQRLDHNLAHYAEVVARDLGIEVAEIPGSGAAGGLGAGLLAFTSATVERGVEIVLEKTHLRDRVKDADVVFTGEGGMDFQTQYGKTPMGVAQAVKQTAGDLPVIALVGKIGQGTEVLYELGIDAIFSTVPGVETLDQAISEAGSNVQKTAENVARLIRAMDGCGTAR</sequence>
<dbReference type="Pfam" id="PF02595">
    <property type="entry name" value="Gly_kinase"/>
    <property type="match status" value="1"/>
</dbReference>
<dbReference type="PIRSF" id="PIRSF006078">
    <property type="entry name" value="GlxK"/>
    <property type="match status" value="1"/>
</dbReference>
<gene>
    <name evidence="5" type="ORF">DCM90_04795</name>
</gene>
<evidence type="ECO:0000256" key="2">
    <source>
        <dbReference type="ARBA" id="ARBA00022679"/>
    </source>
</evidence>
<dbReference type="PANTHER" id="PTHR21599">
    <property type="entry name" value="GLYCERATE KINASE"/>
    <property type="match status" value="1"/>
</dbReference>
<evidence type="ECO:0000256" key="4">
    <source>
        <dbReference type="PIRNR" id="PIRNR006078"/>
    </source>
</evidence>
<dbReference type="EMBL" id="QCXQ01000002">
    <property type="protein sequence ID" value="PWG00256.1"/>
    <property type="molecule type" value="Genomic_DNA"/>
</dbReference>
<dbReference type="InterPro" id="IPR036129">
    <property type="entry name" value="Glycerate_kinase_sf"/>
</dbReference>
<dbReference type="InterPro" id="IPR004381">
    <property type="entry name" value="Glycerate_kinase"/>
</dbReference>
<accession>A0A2V1N1L5</accession>
<dbReference type="InterPro" id="IPR018193">
    <property type="entry name" value="Glyc_kinase_flavodox-like_fold"/>
</dbReference>
<keyword evidence="3 4" id="KW-0418">Kinase</keyword>
<evidence type="ECO:0000313" key="5">
    <source>
        <dbReference type="EMBL" id="PWG00256.1"/>
    </source>
</evidence>
<keyword evidence="6" id="KW-1185">Reference proteome</keyword>
<name>A0A2V1N1L5_9LACO</name>
<organism evidence="5 6">
    <name type="scientific">Levilactobacillus bambusae</name>
    <dbReference type="NCBI Taxonomy" id="2024736"/>
    <lineage>
        <taxon>Bacteria</taxon>
        <taxon>Bacillati</taxon>
        <taxon>Bacillota</taxon>
        <taxon>Bacilli</taxon>
        <taxon>Lactobacillales</taxon>
        <taxon>Lactobacillaceae</taxon>
        <taxon>Levilactobacillus</taxon>
    </lineage>
</organism>
<dbReference type="OrthoDB" id="9774290at2"/>
<dbReference type="RefSeq" id="WP_109250203.1">
    <property type="nucleotide sequence ID" value="NZ_QCXQ01000002.1"/>
</dbReference>
<dbReference type="GO" id="GO:0031388">
    <property type="term" value="P:organic acid phosphorylation"/>
    <property type="evidence" value="ECO:0007669"/>
    <property type="project" value="UniProtKB-UniRule"/>
</dbReference>
<reference evidence="5 6" key="1">
    <citation type="journal article" date="2018" name="Int. J. Syst. Evol. Microbiol.">
        <title>Lactobacillus bambusae sp. nov., isolated from a traditional fermented Ma-bamboo shoots of Taiwan.</title>
        <authorList>
            <person name="Wang L.-T."/>
        </authorList>
    </citation>
    <scope>NUCLEOTIDE SEQUENCE [LARGE SCALE GENOMIC DNA]</scope>
    <source>
        <strain evidence="5 6">BS-W1</strain>
    </source>
</reference>